<feature type="domain" description="Transketolase-like pyrimidine-binding" evidence="7">
    <location>
        <begin position="577"/>
        <end position="770"/>
    </location>
</feature>
<evidence type="ECO:0000313" key="8">
    <source>
        <dbReference type="EMBL" id="PNC57700.1"/>
    </source>
</evidence>
<evidence type="ECO:0000256" key="4">
    <source>
        <dbReference type="ARBA" id="ARBA00023002"/>
    </source>
</evidence>
<name>A0AAP8NMX6_9BACT</name>
<dbReference type="GO" id="GO:0004591">
    <property type="term" value="F:oxoglutarate dehydrogenase (succinyl-transferring) activity"/>
    <property type="evidence" value="ECO:0007669"/>
    <property type="project" value="UniProtKB-EC"/>
</dbReference>
<dbReference type="EMBL" id="PJKN01000001">
    <property type="protein sequence ID" value="PNC57700.1"/>
    <property type="molecule type" value="Genomic_DNA"/>
</dbReference>
<dbReference type="NCBIfam" id="NF006914">
    <property type="entry name" value="PRK09404.1"/>
    <property type="match status" value="1"/>
</dbReference>
<dbReference type="Gene3D" id="1.10.287.1150">
    <property type="entry name" value="TPP helical domain"/>
    <property type="match status" value="1"/>
</dbReference>
<sequence length="921" mass="103608">MHASIFSKLPPEKITVLHQSWKNDPLSVDPLWAAWFEGYELGSGEAPGKKENTGTDADTSLYTVPPESAEGRGRISQLIRAYRVMGHQCARFNPLEPPNRPRFPVTPEDMGFQEEDLDQPVNIGTFMDGGTLTLREIINRLQKIYCGAIGFEYHHIDNLGIRSWIEEKIQLRANGVDYGPEVRREAFFHLCRAELFEEFLGKHFMGEKRFSLEGGEGAIVLLDAMIKRCPAAGVSHIEMGMAHRGRLNVLANILHKPLKTIFHEFTPDYLPESPIGRSDVKYHLGYAATRHVDGHDLHIRLSSNPSHLEAVYPVVEGRARAMQHNLQDAERKHVLPLVLHGDAAFSGQGIVAEVLNLSLLKGYRTGGTVHLVINNQIGFTTGPDEARSSRYATDVAQMLQSPILHINGESPEDLVWAADFALQFRQKFGRDIILDMYCYRRLGHNETDQAAFTAPMQTKRIEARPTAAALYGTALRERGELTEQQERDIRKDLWEGMEQAYLQMKENSADYLLPATAQDADETPIPRTSIRTGISPELFQRIGNILTELPDGFTPHPTLEKRFLARRREAFREGGPLDWAMAESLAWGSLLAENHTVRLSGQDCQRGTFSQRHAVLHDFNDGSLYTPLEKLNHGTTAFRIYNSSLSEASVLGFEYGYALDSPDALVMWEAQFGDFANGAQVIVDQFIAAAEAKWRQKNRMVLLLPHGYEGAGSEHSSARMERYLQLCADDNMQVINPTTPAQYFHALRRQVHRNLHKPLIVFTPKSQLSRPDAVSPHREFLAPSRFREVLPDPDAPAPDQVTRAVFCTGKVYYDLAACRKERNIADTVIIRLEQIYPLAREQLTFLLAPYQKVRDFVWCQEEPSNMGAWGHLRNRLGHLFATSFRYAGRPPMACPAEGAKALHAAAQKRLLAAAFGPRAQS</sequence>
<dbReference type="PANTHER" id="PTHR23152:SF4">
    <property type="entry name" value="2-OXOADIPATE DEHYDROGENASE COMPLEX COMPONENT E1"/>
    <property type="match status" value="1"/>
</dbReference>
<keyword evidence="5" id="KW-0786">Thiamine pyrophosphate</keyword>
<dbReference type="Pfam" id="PF00676">
    <property type="entry name" value="E1_dh"/>
    <property type="match status" value="1"/>
</dbReference>
<dbReference type="InterPro" id="IPR011603">
    <property type="entry name" value="2oxoglutarate_DH_E1"/>
</dbReference>
<dbReference type="RefSeq" id="WP_102735136.1">
    <property type="nucleotide sequence ID" value="NZ_JAKNGM010000015.1"/>
</dbReference>
<feature type="region of interest" description="Disordered" evidence="6">
    <location>
        <begin position="43"/>
        <end position="68"/>
    </location>
</feature>
<dbReference type="Pfam" id="PF02779">
    <property type="entry name" value="Transket_pyr"/>
    <property type="match status" value="1"/>
</dbReference>
<reference evidence="8 9" key="1">
    <citation type="journal article" date="2017" name="BMC Genomics">
        <title>Genome sequencing of 39 Akkermansia muciniphila isolates reveals its population structure, genomic and functional diverisity, and global distribution in mammalian gut microbiotas.</title>
        <authorList>
            <person name="Guo X."/>
            <person name="Li S."/>
            <person name="Zhang J."/>
            <person name="Wu F."/>
            <person name="Li X."/>
            <person name="Wu D."/>
            <person name="Zhang M."/>
            <person name="Ou Z."/>
            <person name="Jie Z."/>
            <person name="Yan Q."/>
            <person name="Li P."/>
            <person name="Yi J."/>
            <person name="Peng Y."/>
        </authorList>
    </citation>
    <scope>NUCLEOTIDE SEQUENCE [LARGE SCALE GENOMIC DNA]</scope>
    <source>
        <strain evidence="8 9">GP43</strain>
    </source>
</reference>
<dbReference type="SMART" id="SM00861">
    <property type="entry name" value="Transket_pyr"/>
    <property type="match status" value="1"/>
</dbReference>
<dbReference type="InterPro" id="IPR001017">
    <property type="entry name" value="DH_E1"/>
</dbReference>
<dbReference type="GO" id="GO:0006099">
    <property type="term" value="P:tricarboxylic acid cycle"/>
    <property type="evidence" value="ECO:0007669"/>
    <property type="project" value="TreeGrafter"/>
</dbReference>
<dbReference type="CDD" id="cd02016">
    <property type="entry name" value="TPP_E1_OGDC_like"/>
    <property type="match status" value="1"/>
</dbReference>
<accession>A0AAP8NMX6</accession>
<dbReference type="EC" id="1.2.4.2" evidence="3"/>
<dbReference type="GO" id="GO:0005829">
    <property type="term" value="C:cytosol"/>
    <property type="evidence" value="ECO:0007669"/>
    <property type="project" value="TreeGrafter"/>
</dbReference>
<proteinExistence type="predicted"/>
<dbReference type="InterPro" id="IPR031717">
    <property type="entry name" value="ODO-1/KGD_C"/>
</dbReference>
<dbReference type="PIRSF" id="PIRSF000157">
    <property type="entry name" value="Oxoglu_dh_E1"/>
    <property type="match status" value="1"/>
</dbReference>
<evidence type="ECO:0000256" key="1">
    <source>
        <dbReference type="ARBA" id="ARBA00001964"/>
    </source>
</evidence>
<organism evidence="8 9">
    <name type="scientific">Akkermansia muciniphila</name>
    <dbReference type="NCBI Taxonomy" id="239935"/>
    <lineage>
        <taxon>Bacteria</taxon>
        <taxon>Pseudomonadati</taxon>
        <taxon>Verrucomicrobiota</taxon>
        <taxon>Verrucomicrobiia</taxon>
        <taxon>Verrucomicrobiales</taxon>
        <taxon>Akkermansiaceae</taxon>
        <taxon>Akkermansia</taxon>
    </lineage>
</organism>
<comment type="caution">
    <text evidence="8">The sequence shown here is derived from an EMBL/GenBank/DDBJ whole genome shotgun (WGS) entry which is preliminary data.</text>
</comment>
<dbReference type="AlphaFoldDB" id="A0AAP8NMX6"/>
<evidence type="ECO:0000256" key="6">
    <source>
        <dbReference type="SAM" id="MobiDB-lite"/>
    </source>
</evidence>
<evidence type="ECO:0000256" key="2">
    <source>
        <dbReference type="ARBA" id="ARBA00003906"/>
    </source>
</evidence>
<protein>
    <recommendedName>
        <fullName evidence="3">oxoglutarate dehydrogenase (succinyl-transferring)</fullName>
        <ecNumber evidence="3">1.2.4.2</ecNumber>
    </recommendedName>
</protein>
<keyword evidence="4 8" id="KW-0560">Oxidoreductase</keyword>
<gene>
    <name evidence="8" type="primary">sucA</name>
    <name evidence="8" type="ORF">CXU09_01110</name>
</gene>
<dbReference type="InterPro" id="IPR005475">
    <property type="entry name" value="Transketolase-like_Pyr-bd"/>
</dbReference>
<comment type="function">
    <text evidence="2">E1 component of the 2-oxoglutarate dehydrogenase (OGDH) complex which catalyzes the decarboxylation of 2-oxoglutarate, the first step in the conversion of 2-oxoglutarate to succinyl-CoA and CO(2).</text>
</comment>
<dbReference type="NCBIfam" id="NF008907">
    <property type="entry name" value="PRK12270.1"/>
    <property type="match status" value="1"/>
</dbReference>
<evidence type="ECO:0000313" key="9">
    <source>
        <dbReference type="Proteomes" id="UP000235914"/>
    </source>
</evidence>
<evidence type="ECO:0000256" key="5">
    <source>
        <dbReference type="ARBA" id="ARBA00023052"/>
    </source>
</evidence>
<evidence type="ECO:0000256" key="3">
    <source>
        <dbReference type="ARBA" id="ARBA00012280"/>
    </source>
</evidence>
<dbReference type="Pfam" id="PF16870">
    <property type="entry name" value="OxoGdeHyase_C"/>
    <property type="match status" value="1"/>
</dbReference>
<dbReference type="PANTHER" id="PTHR23152">
    <property type="entry name" value="2-OXOGLUTARATE DEHYDROGENASE"/>
    <property type="match status" value="1"/>
</dbReference>
<dbReference type="Gene3D" id="3.40.50.11610">
    <property type="entry name" value="Multifunctional 2-oxoglutarate metabolism enzyme, C-terminal domain"/>
    <property type="match status" value="1"/>
</dbReference>
<dbReference type="InterPro" id="IPR042179">
    <property type="entry name" value="KGD_C_sf"/>
</dbReference>
<dbReference type="Gene3D" id="3.40.50.970">
    <property type="match status" value="1"/>
</dbReference>
<dbReference type="GO" id="GO:0045252">
    <property type="term" value="C:oxoglutarate dehydrogenase complex"/>
    <property type="evidence" value="ECO:0007669"/>
    <property type="project" value="TreeGrafter"/>
</dbReference>
<dbReference type="NCBIfam" id="TIGR00239">
    <property type="entry name" value="2oxo_dh_E1"/>
    <property type="match status" value="1"/>
</dbReference>
<dbReference type="GO" id="GO:0030976">
    <property type="term" value="F:thiamine pyrophosphate binding"/>
    <property type="evidence" value="ECO:0007669"/>
    <property type="project" value="InterPro"/>
</dbReference>
<comment type="cofactor">
    <cofactor evidence="1">
        <name>thiamine diphosphate</name>
        <dbReference type="ChEBI" id="CHEBI:58937"/>
    </cofactor>
</comment>
<dbReference type="InterPro" id="IPR029061">
    <property type="entry name" value="THDP-binding"/>
</dbReference>
<dbReference type="SUPFAM" id="SSF52518">
    <property type="entry name" value="Thiamin diphosphate-binding fold (THDP-binding)"/>
    <property type="match status" value="2"/>
</dbReference>
<dbReference type="Gene3D" id="3.40.50.12470">
    <property type="match status" value="1"/>
</dbReference>
<evidence type="ECO:0000259" key="7">
    <source>
        <dbReference type="SMART" id="SM00861"/>
    </source>
</evidence>
<dbReference type="Proteomes" id="UP000235914">
    <property type="component" value="Unassembled WGS sequence"/>
</dbReference>